<keyword evidence="4" id="KW-1185">Reference proteome</keyword>
<evidence type="ECO:0000313" key="4">
    <source>
        <dbReference type="Proteomes" id="UP001221757"/>
    </source>
</evidence>
<evidence type="ECO:0000259" key="2">
    <source>
        <dbReference type="Pfam" id="PF02364"/>
    </source>
</evidence>
<keyword evidence="1" id="KW-0812">Transmembrane</keyword>
<dbReference type="PANTHER" id="PTHR12741:SF48">
    <property type="entry name" value="1,3-BETA-GLUCAN SYNTHASE COMPONENT FKS1-RELATED"/>
    <property type="match status" value="1"/>
</dbReference>
<protein>
    <submittedName>
        <fullName evidence="3">Glucan synthase</fullName>
    </submittedName>
</protein>
<dbReference type="GO" id="GO:0006075">
    <property type="term" value="P:(1-&gt;3)-beta-D-glucan biosynthetic process"/>
    <property type="evidence" value="ECO:0007669"/>
    <property type="project" value="InterPro"/>
</dbReference>
<reference evidence="3" key="1">
    <citation type="submission" date="2023-03" db="EMBL/GenBank/DDBJ databases">
        <title>Massive genome expansion in bonnet fungi (Mycena s.s.) driven by repeated elements and novel gene families across ecological guilds.</title>
        <authorList>
            <consortium name="Lawrence Berkeley National Laboratory"/>
            <person name="Harder C.B."/>
            <person name="Miyauchi S."/>
            <person name="Viragh M."/>
            <person name="Kuo A."/>
            <person name="Thoen E."/>
            <person name="Andreopoulos B."/>
            <person name="Lu D."/>
            <person name="Skrede I."/>
            <person name="Drula E."/>
            <person name="Henrissat B."/>
            <person name="Morin E."/>
            <person name="Kohler A."/>
            <person name="Barry K."/>
            <person name="LaButti K."/>
            <person name="Morin E."/>
            <person name="Salamov A."/>
            <person name="Lipzen A."/>
            <person name="Mereny Z."/>
            <person name="Hegedus B."/>
            <person name="Baldrian P."/>
            <person name="Stursova M."/>
            <person name="Weitz H."/>
            <person name="Taylor A."/>
            <person name="Grigoriev I.V."/>
            <person name="Nagy L.G."/>
            <person name="Martin F."/>
            <person name="Kauserud H."/>
        </authorList>
    </citation>
    <scope>NUCLEOTIDE SEQUENCE</scope>
    <source>
        <strain evidence="3">CBHHK067</strain>
    </source>
</reference>
<dbReference type="Proteomes" id="UP001221757">
    <property type="component" value="Unassembled WGS sequence"/>
</dbReference>
<dbReference type="GO" id="GO:0000148">
    <property type="term" value="C:1,3-beta-D-glucan synthase complex"/>
    <property type="evidence" value="ECO:0007669"/>
    <property type="project" value="InterPro"/>
</dbReference>
<keyword evidence="1" id="KW-0472">Membrane</keyword>
<dbReference type="AlphaFoldDB" id="A0AAD7DW16"/>
<keyword evidence="1" id="KW-1133">Transmembrane helix</keyword>
<dbReference type="GO" id="GO:0003843">
    <property type="term" value="F:1,3-beta-D-glucan synthase activity"/>
    <property type="evidence" value="ECO:0007669"/>
    <property type="project" value="InterPro"/>
</dbReference>
<feature type="transmembrane region" description="Helical" evidence="1">
    <location>
        <begin position="12"/>
        <end position="32"/>
    </location>
</feature>
<feature type="transmembrane region" description="Helical" evidence="1">
    <location>
        <begin position="96"/>
        <end position="116"/>
    </location>
</feature>
<dbReference type="InterPro" id="IPR003440">
    <property type="entry name" value="Glyco_trans_48_dom"/>
</dbReference>
<evidence type="ECO:0000256" key="1">
    <source>
        <dbReference type="SAM" id="Phobius"/>
    </source>
</evidence>
<dbReference type="EMBL" id="JARKIE010000020">
    <property type="protein sequence ID" value="KAJ7700342.1"/>
    <property type="molecule type" value="Genomic_DNA"/>
</dbReference>
<feature type="transmembrane region" description="Helical" evidence="1">
    <location>
        <begin position="122"/>
        <end position="140"/>
    </location>
</feature>
<gene>
    <name evidence="3" type="ORF">B0H17DRAFT_925356</name>
</gene>
<feature type="non-terminal residue" evidence="3">
    <location>
        <position position="221"/>
    </location>
</feature>
<proteinExistence type="predicted"/>
<sequence>GCYNLINVFAWIQRCIISIFLVFVISFLPLFLQELMERGMWKAIFCLAKPFGSLSPPFKVFSTQIYMHSILSNLTFGGAWYIGTSRIHFSTLFLRFAGPSIYLGMWTLIMLLYVTLTMWTPYLIYFWIWILSLCITPFLFNPHQLVFSDWVVDYREFLWWMSCGNLCSHNNSWIGYCRLTCTMITGFKKKKLRHLLEKLSGTSCTRIGVPCSSLRLSSPSA</sequence>
<evidence type="ECO:0000313" key="3">
    <source>
        <dbReference type="EMBL" id="KAJ7700342.1"/>
    </source>
</evidence>
<dbReference type="GO" id="GO:0005886">
    <property type="term" value="C:plasma membrane"/>
    <property type="evidence" value="ECO:0007669"/>
    <property type="project" value="TreeGrafter"/>
</dbReference>
<dbReference type="GO" id="GO:0051278">
    <property type="term" value="P:fungal-type cell wall polysaccharide biosynthetic process"/>
    <property type="evidence" value="ECO:0007669"/>
    <property type="project" value="TreeGrafter"/>
</dbReference>
<comment type="caution">
    <text evidence="3">The sequence shown here is derived from an EMBL/GenBank/DDBJ whole genome shotgun (WGS) entry which is preliminary data.</text>
</comment>
<name>A0AAD7DW16_MYCRO</name>
<organism evidence="3 4">
    <name type="scientific">Mycena rosella</name>
    <name type="common">Pink bonnet</name>
    <name type="synonym">Agaricus rosellus</name>
    <dbReference type="NCBI Taxonomy" id="1033263"/>
    <lineage>
        <taxon>Eukaryota</taxon>
        <taxon>Fungi</taxon>
        <taxon>Dikarya</taxon>
        <taxon>Basidiomycota</taxon>
        <taxon>Agaricomycotina</taxon>
        <taxon>Agaricomycetes</taxon>
        <taxon>Agaricomycetidae</taxon>
        <taxon>Agaricales</taxon>
        <taxon>Marasmiineae</taxon>
        <taxon>Mycenaceae</taxon>
        <taxon>Mycena</taxon>
    </lineage>
</organism>
<accession>A0AAD7DW16</accession>
<feature type="domain" description="Glycosyl transferase 48" evidence="2">
    <location>
        <begin position="1"/>
        <end position="200"/>
    </location>
</feature>
<dbReference type="Pfam" id="PF02364">
    <property type="entry name" value="Glucan_synthase"/>
    <property type="match status" value="1"/>
</dbReference>
<dbReference type="PANTHER" id="PTHR12741">
    <property type="entry name" value="LYST-INTERACTING PROTEIN LIP5 DOPAMINE RESPONSIVE PROTEIN DRG-1"/>
    <property type="match status" value="1"/>
</dbReference>